<evidence type="ECO:0000313" key="3">
    <source>
        <dbReference type="Proteomes" id="UP000500961"/>
    </source>
</evidence>
<feature type="domain" description="DUF58" evidence="1">
    <location>
        <begin position="42"/>
        <end position="255"/>
    </location>
</feature>
<keyword evidence="3" id="KW-1185">Reference proteome</keyword>
<evidence type="ECO:0000313" key="2">
    <source>
        <dbReference type="EMBL" id="QKG80014.1"/>
    </source>
</evidence>
<dbReference type="InterPro" id="IPR002881">
    <property type="entry name" value="DUF58"/>
</dbReference>
<gene>
    <name evidence="2" type="ORF">FHG85_06975</name>
</gene>
<evidence type="ECO:0000259" key="1">
    <source>
        <dbReference type="Pfam" id="PF01882"/>
    </source>
</evidence>
<dbReference type="Gene3D" id="3.40.50.410">
    <property type="entry name" value="von Willebrand factor, type A domain"/>
    <property type="match status" value="1"/>
</dbReference>
<dbReference type="InterPro" id="IPR036465">
    <property type="entry name" value="vWFA_dom_sf"/>
</dbReference>
<dbReference type="SUPFAM" id="SSF53300">
    <property type="entry name" value="vWA-like"/>
    <property type="match status" value="1"/>
</dbReference>
<dbReference type="CDD" id="cd00198">
    <property type="entry name" value="vWFA"/>
    <property type="match status" value="1"/>
</dbReference>
<dbReference type="Pfam" id="PF01882">
    <property type="entry name" value="DUF58"/>
    <property type="match status" value="1"/>
</dbReference>
<organism evidence="2 3">
    <name type="scientific">Tenuifilum thalassicum</name>
    <dbReference type="NCBI Taxonomy" id="2590900"/>
    <lineage>
        <taxon>Bacteria</taxon>
        <taxon>Pseudomonadati</taxon>
        <taxon>Bacteroidota</taxon>
        <taxon>Bacteroidia</taxon>
        <taxon>Bacteroidales</taxon>
        <taxon>Tenuifilaceae</taxon>
        <taxon>Tenuifilum</taxon>
    </lineage>
</organism>
<dbReference type="EMBL" id="CP041345">
    <property type="protein sequence ID" value="QKG80014.1"/>
    <property type="molecule type" value="Genomic_DNA"/>
</dbReference>
<sequence length="296" mass="34497">METSELLKRVRRIEIKTRGLTRQIFAGQYHSAFKGRGMAFSEVREYRYGDDIRNIDWNVTARYNQPYVKVFEEERELTVMLLIDVSGSQNFGSAHNFKRHVIAEVAAVLAFSAIQNNDKIGVILFSDRVEKFIPPQKGRKHTLRIISEVLNFQPQGRETNLAEALRFLTNAIKKRSTAFVLSDFIDFDSETEQPRFSEAITIANNKHDVVGIRVYDFRETQFPQVGLLRVKDAETGKDIWVDSNSYEVQETYKKWWNTTSESLRQTFNKAKVDWVSIRTDVDYVKPLILLFKRRAK</sequence>
<name>A0A7D4AX86_9BACT</name>
<dbReference type="PANTHER" id="PTHR33608">
    <property type="entry name" value="BLL2464 PROTEIN"/>
    <property type="match status" value="1"/>
</dbReference>
<protein>
    <submittedName>
        <fullName evidence="2">DUF58 domain-containing protein</fullName>
    </submittedName>
</protein>
<dbReference type="RefSeq" id="WP_173074343.1">
    <property type="nucleotide sequence ID" value="NZ_CP041345.1"/>
</dbReference>
<dbReference type="KEGG" id="ttz:FHG85_06975"/>
<dbReference type="PANTHER" id="PTHR33608:SF6">
    <property type="entry name" value="BLL2464 PROTEIN"/>
    <property type="match status" value="1"/>
</dbReference>
<dbReference type="AlphaFoldDB" id="A0A7D4AX86"/>
<accession>A0A7D4AX86</accession>
<proteinExistence type="predicted"/>
<dbReference type="Proteomes" id="UP000500961">
    <property type="component" value="Chromosome"/>
</dbReference>
<reference evidence="2 3" key="1">
    <citation type="submission" date="2019-07" db="EMBL/GenBank/DDBJ databases">
        <title>Thalassofilum flectens gen. nov., sp. nov., a novel moderate thermophilic anaerobe from a shallow sea hot spring in Kunashir Island (Russia), representing a new family in the order Bacteroidales, and proposal of Thalassofilacea fam. nov.</title>
        <authorList>
            <person name="Kochetkova T.V."/>
            <person name="Podosokorskaya O.A."/>
            <person name="Novikov A."/>
            <person name="Elcheninov A.G."/>
            <person name="Toshchakov S.V."/>
            <person name="Kublanov I.V."/>
        </authorList>
    </citation>
    <scope>NUCLEOTIDE SEQUENCE [LARGE SCALE GENOMIC DNA]</scope>
    <source>
        <strain evidence="2 3">38-H</strain>
    </source>
</reference>